<evidence type="ECO:0000256" key="1">
    <source>
        <dbReference type="ARBA" id="ARBA00022729"/>
    </source>
</evidence>
<dbReference type="AlphaFoldDB" id="A0AAR5PG40"/>
<dbReference type="PANTHER" id="PTHR11348:SF17">
    <property type="entry name" value="CCN"/>
    <property type="match status" value="1"/>
</dbReference>
<dbReference type="EnsemblMetazoa" id="XM_019904460.1">
    <property type="protein sequence ID" value="XP_019760019.1"/>
    <property type="gene ID" value="LOC109537653"/>
</dbReference>
<dbReference type="SUPFAM" id="SSF57603">
    <property type="entry name" value="FnI-like domain"/>
    <property type="match status" value="1"/>
</dbReference>
<name>A0AAR5PG40_DENPD</name>
<evidence type="ECO:0000259" key="2">
    <source>
        <dbReference type="PROSITE" id="PS50184"/>
    </source>
</evidence>
<reference evidence="4" key="1">
    <citation type="journal article" date="2013" name="Genome Biol.">
        <title>Draft genome of the mountain pine beetle, Dendroctonus ponderosae Hopkins, a major forest pest.</title>
        <authorList>
            <person name="Keeling C.I."/>
            <person name="Yuen M.M."/>
            <person name="Liao N.Y."/>
            <person name="Docking T.R."/>
            <person name="Chan S.K."/>
            <person name="Taylor G.A."/>
            <person name="Palmquist D.L."/>
            <person name="Jackman S.D."/>
            <person name="Nguyen A."/>
            <person name="Li M."/>
            <person name="Henderson H."/>
            <person name="Janes J.K."/>
            <person name="Zhao Y."/>
            <person name="Pandoh P."/>
            <person name="Moore R."/>
            <person name="Sperling F.A."/>
            <person name="Huber D.P."/>
            <person name="Birol I."/>
            <person name="Jones S.J."/>
            <person name="Bohlmann J."/>
        </authorList>
    </citation>
    <scope>NUCLEOTIDE SEQUENCE</scope>
</reference>
<reference evidence="3" key="2">
    <citation type="submission" date="2024-08" db="UniProtKB">
        <authorList>
            <consortium name="EnsemblMetazoa"/>
        </authorList>
    </citation>
    <scope>IDENTIFICATION</scope>
</reference>
<dbReference type="PROSITE" id="PS01208">
    <property type="entry name" value="VWFC_1"/>
    <property type="match status" value="1"/>
</dbReference>
<sequence length="280" mass="31824">MARYRSAMVYKSIIFIGFLSVVQIAAGLRNRKRDIRVVFERNDETIYPCPNPCSCPRTEGECTDCSHCLMQLGEPCSQESPCDLQKELICKFKNGDSEGTCTESSGVPCIVYNRTYDHGETFNLDCRTQCTCQNGTYGCSSLCPQEHISPRECQHPRLVDVTGQCCREWMCDSRTDATGTHKLDLLVIGKAKNLRACKNINLPVCSKNQFKSWFTREDGDIMQSFNELNLKDVVFSLASSSWRKSWPTINAVSETEERQQRDPEDNLPIADSLQNLKWKK</sequence>
<feature type="domain" description="VWFC" evidence="2">
    <location>
        <begin position="107"/>
        <end position="172"/>
    </location>
</feature>
<dbReference type="Pfam" id="PF00093">
    <property type="entry name" value="VWC"/>
    <property type="match status" value="1"/>
</dbReference>
<dbReference type="GO" id="GO:0045597">
    <property type="term" value="P:positive regulation of cell differentiation"/>
    <property type="evidence" value="ECO:0007669"/>
    <property type="project" value="TreeGrafter"/>
</dbReference>
<proteinExistence type="predicted"/>
<keyword evidence="1" id="KW-0732">Signal</keyword>
<dbReference type="InterPro" id="IPR001007">
    <property type="entry name" value="VWF_dom"/>
</dbReference>
<accession>A0AAR5PG40</accession>
<dbReference type="GO" id="GO:0007165">
    <property type="term" value="P:signal transduction"/>
    <property type="evidence" value="ECO:0007669"/>
    <property type="project" value="TreeGrafter"/>
</dbReference>
<dbReference type="SMART" id="SM00214">
    <property type="entry name" value="VWC"/>
    <property type="match status" value="1"/>
</dbReference>
<dbReference type="GO" id="GO:0005615">
    <property type="term" value="C:extracellular space"/>
    <property type="evidence" value="ECO:0007669"/>
    <property type="project" value="TreeGrafter"/>
</dbReference>
<protein>
    <recommendedName>
        <fullName evidence="2">VWFC domain-containing protein</fullName>
    </recommendedName>
</protein>
<dbReference type="GO" id="GO:0031012">
    <property type="term" value="C:extracellular matrix"/>
    <property type="evidence" value="ECO:0007669"/>
    <property type="project" value="TreeGrafter"/>
</dbReference>
<dbReference type="PANTHER" id="PTHR11348">
    <property type="entry name" value="CONNECTIVE TISSUE GROWTH FACTOR-RELATED"/>
    <property type="match status" value="1"/>
</dbReference>
<dbReference type="GO" id="GO:0008201">
    <property type="term" value="F:heparin binding"/>
    <property type="evidence" value="ECO:0007669"/>
    <property type="project" value="TreeGrafter"/>
</dbReference>
<dbReference type="InterPro" id="IPR050941">
    <property type="entry name" value="CCN"/>
</dbReference>
<dbReference type="GO" id="GO:0005178">
    <property type="term" value="F:integrin binding"/>
    <property type="evidence" value="ECO:0007669"/>
    <property type="project" value="TreeGrafter"/>
</dbReference>
<evidence type="ECO:0000313" key="3">
    <source>
        <dbReference type="EnsemblMetazoa" id="XP_019760019.1"/>
    </source>
</evidence>
<evidence type="ECO:0000313" key="4">
    <source>
        <dbReference type="Proteomes" id="UP000019118"/>
    </source>
</evidence>
<keyword evidence="4" id="KW-1185">Reference proteome</keyword>
<dbReference type="GO" id="GO:0007155">
    <property type="term" value="P:cell adhesion"/>
    <property type="evidence" value="ECO:0007669"/>
    <property type="project" value="TreeGrafter"/>
</dbReference>
<dbReference type="PROSITE" id="PS50184">
    <property type="entry name" value="VWFC_2"/>
    <property type="match status" value="1"/>
</dbReference>
<dbReference type="Proteomes" id="UP000019118">
    <property type="component" value="Unassembled WGS sequence"/>
</dbReference>
<organism evidence="3 4">
    <name type="scientific">Dendroctonus ponderosae</name>
    <name type="common">Mountain pine beetle</name>
    <dbReference type="NCBI Taxonomy" id="77166"/>
    <lineage>
        <taxon>Eukaryota</taxon>
        <taxon>Metazoa</taxon>
        <taxon>Ecdysozoa</taxon>
        <taxon>Arthropoda</taxon>
        <taxon>Hexapoda</taxon>
        <taxon>Insecta</taxon>
        <taxon>Pterygota</taxon>
        <taxon>Neoptera</taxon>
        <taxon>Endopterygota</taxon>
        <taxon>Coleoptera</taxon>
        <taxon>Polyphaga</taxon>
        <taxon>Cucujiformia</taxon>
        <taxon>Curculionidae</taxon>
        <taxon>Scolytinae</taxon>
        <taxon>Dendroctonus</taxon>
    </lineage>
</organism>